<gene>
    <name evidence="2" type="ORF">OFLC_LOCUS9942</name>
</gene>
<evidence type="ECO:0000313" key="4">
    <source>
        <dbReference type="WBParaSite" id="OFLC_0000994001-mRNA-1"/>
    </source>
</evidence>
<name>A0A183HR29_9BILA</name>
<dbReference type="EMBL" id="UZAJ01012731">
    <property type="protein sequence ID" value="VDO64621.1"/>
    <property type="molecule type" value="Genomic_DNA"/>
</dbReference>
<accession>A0A183HR29</accession>
<dbReference type="AlphaFoldDB" id="A0A183HR29"/>
<evidence type="ECO:0000313" key="3">
    <source>
        <dbReference type="Proteomes" id="UP000267606"/>
    </source>
</evidence>
<keyword evidence="3" id="KW-1185">Reference proteome</keyword>
<evidence type="ECO:0000256" key="1">
    <source>
        <dbReference type="SAM" id="MobiDB-lite"/>
    </source>
</evidence>
<organism evidence="4">
    <name type="scientific">Onchocerca flexuosa</name>
    <dbReference type="NCBI Taxonomy" id="387005"/>
    <lineage>
        <taxon>Eukaryota</taxon>
        <taxon>Metazoa</taxon>
        <taxon>Ecdysozoa</taxon>
        <taxon>Nematoda</taxon>
        <taxon>Chromadorea</taxon>
        <taxon>Rhabditida</taxon>
        <taxon>Spirurina</taxon>
        <taxon>Spiruromorpha</taxon>
        <taxon>Filarioidea</taxon>
        <taxon>Onchocercidae</taxon>
        <taxon>Onchocerca</taxon>
    </lineage>
</organism>
<protein>
    <submittedName>
        <fullName evidence="4">Ovule protein</fullName>
    </submittedName>
</protein>
<evidence type="ECO:0000313" key="2">
    <source>
        <dbReference type="EMBL" id="VDO64621.1"/>
    </source>
</evidence>
<proteinExistence type="predicted"/>
<sequence>MSNMWGHTSNAYTRPNDTLMKPAGTEFQKHALRHLYVNSPPSTSLPHPFHLNPRRTEQKPSQRRNAFSRGVDVNRRGMKTSVYRMIICGFLVGMKLKRNANSQNNTIFTIYLSRKPRKQ</sequence>
<dbReference type="Proteomes" id="UP000267606">
    <property type="component" value="Unassembled WGS sequence"/>
</dbReference>
<feature type="compositionally biased region" description="Polar residues" evidence="1">
    <location>
        <begin position="1"/>
        <end position="16"/>
    </location>
</feature>
<reference evidence="2 3" key="2">
    <citation type="submission" date="2018-11" db="EMBL/GenBank/DDBJ databases">
        <authorList>
            <consortium name="Pathogen Informatics"/>
        </authorList>
    </citation>
    <scope>NUCLEOTIDE SEQUENCE [LARGE SCALE GENOMIC DNA]</scope>
</reference>
<feature type="region of interest" description="Disordered" evidence="1">
    <location>
        <begin position="1"/>
        <end position="24"/>
    </location>
</feature>
<reference evidence="4" key="1">
    <citation type="submission" date="2016-06" db="UniProtKB">
        <authorList>
            <consortium name="WormBaseParasite"/>
        </authorList>
    </citation>
    <scope>IDENTIFICATION</scope>
</reference>
<dbReference type="WBParaSite" id="OFLC_0000994001-mRNA-1">
    <property type="protein sequence ID" value="OFLC_0000994001-mRNA-1"/>
    <property type="gene ID" value="OFLC_0000994001"/>
</dbReference>
<feature type="region of interest" description="Disordered" evidence="1">
    <location>
        <begin position="37"/>
        <end position="72"/>
    </location>
</feature>